<dbReference type="Proteomes" id="UP000277871">
    <property type="component" value="Unassembled WGS sequence"/>
</dbReference>
<dbReference type="GO" id="GO:0016740">
    <property type="term" value="F:transferase activity"/>
    <property type="evidence" value="ECO:0007669"/>
    <property type="project" value="UniProtKB-KW"/>
</dbReference>
<keyword evidence="2" id="KW-0808">Transferase</keyword>
<dbReference type="RefSeq" id="WP_121845886.1">
    <property type="nucleotide sequence ID" value="NZ_PHOA01000036.1"/>
</dbReference>
<evidence type="ECO:0000313" key="2">
    <source>
        <dbReference type="EMBL" id="RLY94089.1"/>
    </source>
</evidence>
<organism evidence="2 3">
    <name type="scientific">Kocuria tytonicola</name>
    <dbReference type="NCBI Taxonomy" id="2055946"/>
    <lineage>
        <taxon>Bacteria</taxon>
        <taxon>Bacillati</taxon>
        <taxon>Actinomycetota</taxon>
        <taxon>Actinomycetes</taxon>
        <taxon>Micrococcales</taxon>
        <taxon>Micrococcaceae</taxon>
        <taxon>Kocuria</taxon>
    </lineage>
</organism>
<dbReference type="AlphaFoldDB" id="A0A3L9L823"/>
<reference evidence="2 3" key="1">
    <citation type="submission" date="2018-10" db="EMBL/GenBank/DDBJ databases">
        <title>Kocuria tytonicola, new bacteria from the preen glands of American barn owls (Tyto furcata).</title>
        <authorList>
            <person name="Braun M.S."/>
            <person name="Wang E."/>
            <person name="Zimmermann S."/>
            <person name="Boutin S."/>
            <person name="Wagner H."/>
            <person name="Wink M."/>
        </authorList>
    </citation>
    <scope>NUCLEOTIDE SEQUENCE [LARGE SCALE GENOMIC DNA]</scope>
    <source>
        <strain evidence="2 3">473</strain>
    </source>
</reference>
<gene>
    <name evidence="2" type="ORF">EAE32_02325</name>
</gene>
<comment type="caution">
    <text evidence="2">The sequence shown here is derived from an EMBL/GenBank/DDBJ whole genome shotgun (WGS) entry which is preliminary data.</text>
</comment>
<dbReference type="OrthoDB" id="8444043at2"/>
<dbReference type="InterPro" id="IPR007345">
    <property type="entry name" value="Polysacch_pyruvyl_Trfase"/>
</dbReference>
<protein>
    <submittedName>
        <fullName evidence="2">Polysaccharide pyruvyl transferase family protein</fullName>
    </submittedName>
</protein>
<dbReference type="EMBL" id="RDEX01000001">
    <property type="protein sequence ID" value="RLY94089.1"/>
    <property type="molecule type" value="Genomic_DNA"/>
</dbReference>
<evidence type="ECO:0000259" key="1">
    <source>
        <dbReference type="Pfam" id="PF04230"/>
    </source>
</evidence>
<name>A0A3L9L823_9MICC</name>
<accession>A0A3L9L823</accession>
<feature type="domain" description="Polysaccharide pyruvyl transferase" evidence="1">
    <location>
        <begin position="29"/>
        <end position="203"/>
    </location>
</feature>
<evidence type="ECO:0000313" key="3">
    <source>
        <dbReference type="Proteomes" id="UP000277871"/>
    </source>
</evidence>
<sequence length="392" mass="42963">MRNLLPDHRRVPPTRKPPVYLISWAGFPNFGDELIAATWVNHLAKVAPTTDVWLDVREPGTVTALLRGLHPRLHVVNTLFRALHEMDHGSERSLRSLVEDLGSPKYDAGLLALRAAGTLHLLGGGVLHRDWPKNLRIVEAMRAVRDLTGARLFATGQGLMPFAGDPLSDLDHLSVRDSPSAEAAGVPLGFDDAFLLAEDPRHARAHGMLAGHRGAGSRHRRAAGGTPSEVVVCVQSNTLGEGAFERMLDFTRAQLRQWDLPRESVRYLEAIPGDDHVGYDRLRDVVAPDGFIPFQAAWDGDFTLGPHQVWLTTRFHHHLVGALHGARGVALSGKPGYYDVKHRSVVDAGSRWSVVHAGPEMATVGLERLRVPAGFAEAVRAKRDEAVTLYGR</sequence>
<keyword evidence="3" id="KW-1185">Reference proteome</keyword>
<dbReference type="Pfam" id="PF04230">
    <property type="entry name" value="PS_pyruv_trans"/>
    <property type="match status" value="1"/>
</dbReference>
<proteinExistence type="predicted"/>